<evidence type="ECO:0000313" key="1">
    <source>
        <dbReference type="EMBL" id="CAG6717904.1"/>
    </source>
</evidence>
<protein>
    <submittedName>
        <fullName evidence="1">Uncharacterized protein</fullName>
    </submittedName>
</protein>
<name>A0A8D8Y491_9HEMI</name>
<dbReference type="EMBL" id="HBUF01356588">
    <property type="protein sequence ID" value="CAG6717904.1"/>
    <property type="molecule type" value="Transcribed_RNA"/>
</dbReference>
<accession>A0A8D8Y491</accession>
<organism evidence="1">
    <name type="scientific">Cacopsylla melanoneura</name>
    <dbReference type="NCBI Taxonomy" id="428564"/>
    <lineage>
        <taxon>Eukaryota</taxon>
        <taxon>Metazoa</taxon>
        <taxon>Ecdysozoa</taxon>
        <taxon>Arthropoda</taxon>
        <taxon>Hexapoda</taxon>
        <taxon>Insecta</taxon>
        <taxon>Pterygota</taxon>
        <taxon>Neoptera</taxon>
        <taxon>Paraneoptera</taxon>
        <taxon>Hemiptera</taxon>
        <taxon>Sternorrhyncha</taxon>
        <taxon>Psylloidea</taxon>
        <taxon>Psyllidae</taxon>
        <taxon>Psyllinae</taxon>
        <taxon>Cacopsylla</taxon>
    </lineage>
</organism>
<reference evidence="1" key="1">
    <citation type="submission" date="2021-05" db="EMBL/GenBank/DDBJ databases">
        <authorList>
            <person name="Alioto T."/>
            <person name="Alioto T."/>
            <person name="Gomez Garrido J."/>
        </authorList>
    </citation>
    <scope>NUCLEOTIDE SEQUENCE</scope>
</reference>
<dbReference type="AlphaFoldDB" id="A0A8D8Y491"/>
<sequence>MSQLIDEILERLGQTRSLCRMSPLDCRCSATVASISSGGIVFNIRRHHAQIVSRVGQFPIVEIRFGLFTRTEQRGIGIDFNVDRGVIRVGMTRDGRGIRSKPGLFLVDFGVDGKRREGTARTGDVGLVGDGVLR</sequence>
<proteinExistence type="predicted"/>